<protein>
    <submittedName>
        <fullName evidence="1">Uncharacterized protein</fullName>
    </submittedName>
</protein>
<dbReference type="AlphaFoldDB" id="A0A813UWG9"/>
<proteinExistence type="predicted"/>
<evidence type="ECO:0000313" key="2">
    <source>
        <dbReference type="Proteomes" id="UP000663879"/>
    </source>
</evidence>
<comment type="caution">
    <text evidence="1">The sequence shown here is derived from an EMBL/GenBank/DDBJ whole genome shotgun (WGS) entry which is preliminary data.</text>
</comment>
<keyword evidence="2" id="KW-1185">Reference proteome</keyword>
<reference evidence="1" key="1">
    <citation type="submission" date="2021-02" db="EMBL/GenBank/DDBJ databases">
        <authorList>
            <person name="Nowell W R."/>
        </authorList>
    </citation>
    <scope>NUCLEOTIDE SEQUENCE</scope>
    <source>
        <strain evidence="1">Ploen Becks lab</strain>
    </source>
</reference>
<evidence type="ECO:0000313" key="1">
    <source>
        <dbReference type="EMBL" id="CAF0833579.1"/>
    </source>
</evidence>
<name>A0A813UWG9_9BILA</name>
<dbReference type="Gene3D" id="1.25.40.10">
    <property type="entry name" value="Tetratricopeptide repeat domain"/>
    <property type="match status" value="1"/>
</dbReference>
<dbReference type="Pfam" id="PF17826">
    <property type="entry name" value="DUF5588"/>
    <property type="match status" value="1"/>
</dbReference>
<gene>
    <name evidence="1" type="ORF">OXX778_LOCUS8093</name>
</gene>
<sequence>MELGDFDDDFFECKPKRKTQDLTEIIQNYKPKIVTSEKFIDERPIEIDDLANWHKMKADYYYFTKNYENALEFYRESLDTSIQSSSLNNTIFQRELRESIARSLFRLGHTQEALELINQLHESSSNFEQYSTCLNVHLSFFESLNTENLQMYTDEQITILCKLLILHPWYVNLWMKLHDLLQLNSHNENNSNYKMFSVICLQLIREINKHGNSSNRSEIFAKQKLKQQTWFNEAIKMLDSNTLEKYFQDPELNDLISLKLETNDKLEDNEKLNQAKCLDTFPKFFNTWYKLDS</sequence>
<dbReference type="InterPro" id="IPR041404">
    <property type="entry name" value="DUF5588"/>
</dbReference>
<dbReference type="SUPFAM" id="SSF48452">
    <property type="entry name" value="TPR-like"/>
    <property type="match status" value="1"/>
</dbReference>
<organism evidence="1 2">
    <name type="scientific">Brachionus calyciflorus</name>
    <dbReference type="NCBI Taxonomy" id="104777"/>
    <lineage>
        <taxon>Eukaryota</taxon>
        <taxon>Metazoa</taxon>
        <taxon>Spiralia</taxon>
        <taxon>Gnathifera</taxon>
        <taxon>Rotifera</taxon>
        <taxon>Eurotatoria</taxon>
        <taxon>Monogononta</taxon>
        <taxon>Pseudotrocha</taxon>
        <taxon>Ploima</taxon>
        <taxon>Brachionidae</taxon>
        <taxon>Brachionus</taxon>
    </lineage>
</organism>
<accession>A0A813UWG9</accession>
<dbReference type="InterPro" id="IPR011990">
    <property type="entry name" value="TPR-like_helical_dom_sf"/>
</dbReference>
<dbReference type="Proteomes" id="UP000663879">
    <property type="component" value="Unassembled WGS sequence"/>
</dbReference>
<dbReference type="EMBL" id="CAJNOC010001084">
    <property type="protein sequence ID" value="CAF0833579.1"/>
    <property type="molecule type" value="Genomic_DNA"/>
</dbReference>
<dbReference type="PANTHER" id="PTHR31919:SF1">
    <property type="entry name" value="ZINC FINGERS AND HOMEOBOXES PROTEIN 1, ISOFORM 2"/>
    <property type="match status" value="1"/>
</dbReference>
<dbReference type="OrthoDB" id="6334002at2759"/>
<dbReference type="PANTHER" id="PTHR31919">
    <property type="entry name" value="ZINC FINGERS AND HOMEOBOXES PROTEIN 1, ISOFORM 2"/>
    <property type="match status" value="1"/>
</dbReference>